<dbReference type="NCBIfam" id="TIGR03662">
    <property type="entry name" value="Chlor_Arch_YYY"/>
    <property type="match status" value="1"/>
</dbReference>
<keyword evidence="3" id="KW-1185">Reference proteome</keyword>
<dbReference type="Pfam" id="PF10060">
    <property type="entry name" value="DUF2298"/>
    <property type="match status" value="1"/>
</dbReference>
<name>A0AAV3SYZ6_9EURY</name>
<organism evidence="2 3">
    <name type="scientific">Salarchaeum japonicum</name>
    <dbReference type="NCBI Taxonomy" id="555573"/>
    <lineage>
        <taxon>Archaea</taxon>
        <taxon>Methanobacteriati</taxon>
        <taxon>Methanobacteriota</taxon>
        <taxon>Stenosarchaea group</taxon>
        <taxon>Halobacteria</taxon>
        <taxon>Halobacteriales</taxon>
        <taxon>Halobacteriaceae</taxon>
    </lineage>
</organism>
<feature type="transmembrane region" description="Helical" evidence="1">
    <location>
        <begin position="527"/>
        <end position="545"/>
    </location>
</feature>
<evidence type="ECO:0000313" key="3">
    <source>
        <dbReference type="Proteomes" id="UP001500194"/>
    </source>
</evidence>
<dbReference type="EMBL" id="BAAADU010000002">
    <property type="protein sequence ID" value="GAA0648532.1"/>
    <property type="molecule type" value="Genomic_DNA"/>
</dbReference>
<accession>A0AAV3SYZ6</accession>
<feature type="transmembrane region" description="Helical" evidence="1">
    <location>
        <begin position="204"/>
        <end position="228"/>
    </location>
</feature>
<dbReference type="RefSeq" id="WP_227261402.1">
    <property type="nucleotide sequence ID" value="NZ_BAAADU010000002.1"/>
</dbReference>
<feature type="transmembrane region" description="Helical" evidence="1">
    <location>
        <begin position="446"/>
        <end position="479"/>
    </location>
</feature>
<feature type="transmembrane region" description="Helical" evidence="1">
    <location>
        <begin position="321"/>
        <end position="352"/>
    </location>
</feature>
<keyword evidence="1" id="KW-0812">Transmembrane</keyword>
<feature type="transmembrane region" description="Helical" evidence="1">
    <location>
        <begin position="417"/>
        <end position="434"/>
    </location>
</feature>
<dbReference type="Proteomes" id="UP001500194">
    <property type="component" value="Unassembled WGS sequence"/>
</dbReference>
<feature type="transmembrane region" description="Helical" evidence="1">
    <location>
        <begin position="486"/>
        <end position="507"/>
    </location>
</feature>
<comment type="caution">
    <text evidence="2">The sequence shown here is derived from an EMBL/GenBank/DDBJ whole genome shotgun (WGS) entry which is preliminary data.</text>
</comment>
<feature type="transmembrane region" description="Helical" evidence="1">
    <location>
        <begin position="6"/>
        <end position="24"/>
    </location>
</feature>
<evidence type="ECO:0000313" key="2">
    <source>
        <dbReference type="EMBL" id="GAA0648532.1"/>
    </source>
</evidence>
<proteinExistence type="predicted"/>
<feature type="transmembrane region" description="Helical" evidence="1">
    <location>
        <begin position="171"/>
        <end position="192"/>
    </location>
</feature>
<dbReference type="GeneID" id="68571985"/>
<protein>
    <submittedName>
        <fullName evidence="2">DUF2298 domain-containing protein</fullName>
    </submittedName>
</protein>
<reference evidence="2 3" key="1">
    <citation type="journal article" date="2019" name="Int. J. Syst. Evol. Microbiol.">
        <title>The Global Catalogue of Microorganisms (GCM) 10K type strain sequencing project: providing services to taxonomists for standard genome sequencing and annotation.</title>
        <authorList>
            <consortium name="The Broad Institute Genomics Platform"/>
            <consortium name="The Broad Institute Genome Sequencing Center for Infectious Disease"/>
            <person name="Wu L."/>
            <person name="Ma J."/>
        </authorList>
    </citation>
    <scope>NUCLEOTIDE SEQUENCE [LARGE SCALE GENOMIC DNA]</scope>
    <source>
        <strain evidence="2 3">JCM 16327</strain>
    </source>
</reference>
<feature type="transmembrane region" description="Helical" evidence="1">
    <location>
        <begin position="288"/>
        <end position="309"/>
    </location>
</feature>
<evidence type="ECO:0000256" key="1">
    <source>
        <dbReference type="SAM" id="Phobius"/>
    </source>
</evidence>
<feature type="transmembrane region" description="Helical" evidence="1">
    <location>
        <begin position="372"/>
        <end position="396"/>
    </location>
</feature>
<dbReference type="InterPro" id="IPR018746">
    <property type="entry name" value="DUF2298"/>
</dbReference>
<keyword evidence="1" id="KW-1133">Transmembrane helix</keyword>
<dbReference type="AlphaFoldDB" id="A0AAV3SYZ6"/>
<sequence>MEFTPVVAWLGVVLALAAAALPIADRVFRGFPDSGASFAPATALATVTVSAYWLGHLAYGRFVSLAAAGVFVLAGVALWGWRRPRLARARLPLAVFLLAFTFLVVVRAYDPGIHPAGGEKFLDFGLLNVILRADYLPPEDVWFAGERLRYYYGAQLATATLVHLTGVTPSVAYNLALATFYATLVTGAFGLARAAATHADQNGTLAGVLAAFLVGLAGTLATPVRFLLANLAPGFAADHAAFAFTGIRTTIPNAVEAVAADWSYWLGRYVIDGTLTVSPFWAYLNGDLHAHVVAAPFLVLVAALAYTVFRARGRARLIRLACLGVAGGFLTLVNTWGLPTTVGIATLALAFSPHTPSPRRFAHPVVDELARYASAAAGALCVAALAVTTAAPFLLFHTPVNRGVGFLPPRTALGPLLLAYGVFLAAFALAVRRYDVPLPGPRASFALGVLAVALAGVLLALDLAAVLVVAPLLAAAWYVLRRRTPAFWLVLCVAGAGLVLAVEFAYARVYPFSPAVPRWNTVYKVSMQVWVLWGIGAAVAAAAVLEHAVRRARERAPSLAAARALAPAAVVAVLLVGAAVFPAAALVQHHNLAGDDPSLDGTRYVETTHPHEAAAIDWLDSQVTGTPVLLSKPGRTTYTWVNAPSSLTGIPTVAGWTHEKGYRGTDAYDARATDAAYMLDADWDSAALLLDYYDVQYVYYGPNERAAYGPSIYDNRTGVTVAYQNEQVTIYEIDADEACAAVRDTCP</sequence>
<feature type="transmembrane region" description="Helical" evidence="1">
    <location>
        <begin position="565"/>
        <end position="587"/>
    </location>
</feature>
<feature type="transmembrane region" description="Helical" evidence="1">
    <location>
        <begin position="61"/>
        <end position="79"/>
    </location>
</feature>
<keyword evidence="1" id="KW-0472">Membrane</keyword>
<dbReference type="PANTHER" id="PTHR10790:SF51">
    <property type="entry name" value="TETRATRICOPEPTIDE REPEAT PROTEIN"/>
    <property type="match status" value="1"/>
</dbReference>
<gene>
    <name evidence="2" type="ORF">GCM10009019_08910</name>
</gene>
<dbReference type="PANTHER" id="PTHR10790">
    <property type="entry name" value="TPR-DOMAIN CONTAINING PROTEIN"/>
    <property type="match status" value="1"/>
</dbReference>
<feature type="transmembrane region" description="Helical" evidence="1">
    <location>
        <begin position="91"/>
        <end position="109"/>
    </location>
</feature>